<sequence length="69" mass="7147">MKGKGGQVIALFQMSGDAGAMVAPIALGFIADHYGFRPAFAVSAGLMFVAFFVATKLPETRASHLGQSS</sequence>
<dbReference type="SUPFAM" id="SSF103473">
    <property type="entry name" value="MFS general substrate transporter"/>
    <property type="match status" value="1"/>
</dbReference>
<protein>
    <submittedName>
        <fullName evidence="3">Unannotated protein</fullName>
    </submittedName>
</protein>
<dbReference type="Gene3D" id="1.20.1250.20">
    <property type="entry name" value="MFS general substrate transporter like domains"/>
    <property type="match status" value="1"/>
</dbReference>
<organism evidence="3">
    <name type="scientific">freshwater metagenome</name>
    <dbReference type="NCBI Taxonomy" id="449393"/>
    <lineage>
        <taxon>unclassified sequences</taxon>
        <taxon>metagenomes</taxon>
        <taxon>ecological metagenomes</taxon>
    </lineage>
</organism>
<reference evidence="3" key="1">
    <citation type="submission" date="2020-05" db="EMBL/GenBank/DDBJ databases">
        <authorList>
            <person name="Chiriac C."/>
            <person name="Salcher M."/>
            <person name="Ghai R."/>
            <person name="Kavagutti S V."/>
        </authorList>
    </citation>
    <scope>NUCLEOTIDE SEQUENCE</scope>
</reference>
<proteinExistence type="predicted"/>
<accession>A0A6J7JNM5</accession>
<dbReference type="AlphaFoldDB" id="A0A6J7JNM5"/>
<keyword evidence="1" id="KW-0472">Membrane</keyword>
<dbReference type="PROSITE" id="PS50850">
    <property type="entry name" value="MFS"/>
    <property type="match status" value="1"/>
</dbReference>
<dbReference type="GO" id="GO:0022857">
    <property type="term" value="F:transmembrane transporter activity"/>
    <property type="evidence" value="ECO:0007669"/>
    <property type="project" value="InterPro"/>
</dbReference>
<gene>
    <name evidence="3" type="ORF">UFOPK3786_00257</name>
</gene>
<feature type="domain" description="Major facilitator superfamily (MFS) profile" evidence="2">
    <location>
        <begin position="1"/>
        <end position="69"/>
    </location>
</feature>
<dbReference type="InterPro" id="IPR036259">
    <property type="entry name" value="MFS_trans_sf"/>
</dbReference>
<name>A0A6J7JNM5_9ZZZZ</name>
<dbReference type="EMBL" id="CAFBNK010000027">
    <property type="protein sequence ID" value="CAB4944507.1"/>
    <property type="molecule type" value="Genomic_DNA"/>
</dbReference>
<keyword evidence="1" id="KW-1133">Transmembrane helix</keyword>
<keyword evidence="1" id="KW-0812">Transmembrane</keyword>
<evidence type="ECO:0000256" key="1">
    <source>
        <dbReference type="SAM" id="Phobius"/>
    </source>
</evidence>
<dbReference type="InterPro" id="IPR011701">
    <property type="entry name" value="MFS"/>
</dbReference>
<evidence type="ECO:0000313" key="3">
    <source>
        <dbReference type="EMBL" id="CAB4944507.1"/>
    </source>
</evidence>
<evidence type="ECO:0000259" key="2">
    <source>
        <dbReference type="PROSITE" id="PS50850"/>
    </source>
</evidence>
<feature type="transmembrane region" description="Helical" evidence="1">
    <location>
        <begin position="36"/>
        <end position="54"/>
    </location>
</feature>
<feature type="transmembrane region" description="Helical" evidence="1">
    <location>
        <begin position="9"/>
        <end position="30"/>
    </location>
</feature>
<dbReference type="Pfam" id="PF07690">
    <property type="entry name" value="MFS_1"/>
    <property type="match status" value="1"/>
</dbReference>
<dbReference type="InterPro" id="IPR020846">
    <property type="entry name" value="MFS_dom"/>
</dbReference>